<comment type="caution">
    <text evidence="3">The sequence shown here is derived from an EMBL/GenBank/DDBJ whole genome shotgun (WGS) entry which is preliminary data.</text>
</comment>
<organism evidence="3 4">
    <name type="scientific">Vanilla planifolia</name>
    <name type="common">Vanilla</name>
    <dbReference type="NCBI Taxonomy" id="51239"/>
    <lineage>
        <taxon>Eukaryota</taxon>
        <taxon>Viridiplantae</taxon>
        <taxon>Streptophyta</taxon>
        <taxon>Embryophyta</taxon>
        <taxon>Tracheophyta</taxon>
        <taxon>Spermatophyta</taxon>
        <taxon>Magnoliopsida</taxon>
        <taxon>Liliopsida</taxon>
        <taxon>Asparagales</taxon>
        <taxon>Orchidaceae</taxon>
        <taxon>Vanilloideae</taxon>
        <taxon>Vanilleae</taxon>
        <taxon>Vanilla</taxon>
    </lineage>
</organism>
<sequence length="222" mass="23860">MRNLAALLVFSFLHLSTFAFRDAPGDDSLWLSASSSISRSSDGEPEPPLGGKLPVPVPQYYNRGRLPPPHDGPISGSPAEPPVDEYTPPPLVVPVPLPPEKPLAIAEDSLPIDFYRGSAEPPAVTQRPPHHHSHPPHHSPPHHHHSPPHHHRRHPPHHSPHHPFPPPSYGETLAKPLDEEGEASTPAEAPNTGPTSPPSTGSPDLFPPPPFGELVTGETKGI</sequence>
<name>A0A835RX17_VANPL</name>
<reference evidence="3 4" key="1">
    <citation type="journal article" date="2020" name="Nat. Food">
        <title>A phased Vanilla planifolia genome enables genetic improvement of flavour and production.</title>
        <authorList>
            <person name="Hasing T."/>
            <person name="Tang H."/>
            <person name="Brym M."/>
            <person name="Khazi F."/>
            <person name="Huang T."/>
            <person name="Chambers A.H."/>
        </authorList>
    </citation>
    <scope>NUCLEOTIDE SEQUENCE [LARGE SCALE GENOMIC DNA]</scope>
    <source>
        <tissue evidence="3">Leaf</tissue>
    </source>
</reference>
<feature type="region of interest" description="Disordered" evidence="1">
    <location>
        <begin position="114"/>
        <end position="222"/>
    </location>
</feature>
<evidence type="ECO:0000313" key="4">
    <source>
        <dbReference type="Proteomes" id="UP000636800"/>
    </source>
</evidence>
<keyword evidence="2" id="KW-0732">Signal</keyword>
<dbReference type="OrthoDB" id="694638at2759"/>
<gene>
    <name evidence="3" type="ORF">HPP92_000756</name>
</gene>
<accession>A0A835RX17</accession>
<protein>
    <submittedName>
        <fullName evidence="3">Uncharacterized protein</fullName>
    </submittedName>
</protein>
<proteinExistence type="predicted"/>
<feature type="signal peptide" evidence="2">
    <location>
        <begin position="1"/>
        <end position="19"/>
    </location>
</feature>
<dbReference type="AlphaFoldDB" id="A0A835RX17"/>
<evidence type="ECO:0000256" key="1">
    <source>
        <dbReference type="SAM" id="MobiDB-lite"/>
    </source>
</evidence>
<evidence type="ECO:0000313" key="3">
    <source>
        <dbReference type="EMBL" id="KAG0496065.1"/>
    </source>
</evidence>
<feature type="compositionally biased region" description="Basic residues" evidence="1">
    <location>
        <begin position="128"/>
        <end position="161"/>
    </location>
</feature>
<feature type="region of interest" description="Disordered" evidence="1">
    <location>
        <begin position="33"/>
        <end position="94"/>
    </location>
</feature>
<feature type="chain" id="PRO_5033053813" evidence="2">
    <location>
        <begin position="20"/>
        <end position="222"/>
    </location>
</feature>
<dbReference type="Proteomes" id="UP000636800">
    <property type="component" value="Chromosome 1"/>
</dbReference>
<feature type="compositionally biased region" description="Low complexity" evidence="1">
    <location>
        <begin position="192"/>
        <end position="203"/>
    </location>
</feature>
<evidence type="ECO:0000256" key="2">
    <source>
        <dbReference type="SAM" id="SignalP"/>
    </source>
</evidence>
<keyword evidence="4" id="KW-1185">Reference proteome</keyword>
<dbReference type="EMBL" id="JADCNL010000001">
    <property type="protein sequence ID" value="KAG0496065.1"/>
    <property type="molecule type" value="Genomic_DNA"/>
</dbReference>